<dbReference type="PANTHER" id="PTHR13281">
    <property type="entry name" value="TRANSMEMBRANE PROTEIN 70, MITOCHONDRIAL"/>
    <property type="match status" value="1"/>
</dbReference>
<feature type="transmembrane region" description="Helical" evidence="1">
    <location>
        <begin position="113"/>
        <end position="133"/>
    </location>
</feature>
<keyword evidence="1" id="KW-0472">Membrane</keyword>
<evidence type="ECO:0000256" key="1">
    <source>
        <dbReference type="SAM" id="Phobius"/>
    </source>
</evidence>
<keyword evidence="1" id="KW-0812">Transmembrane</keyword>
<dbReference type="Proteomes" id="UP000825935">
    <property type="component" value="Chromosome 20"/>
</dbReference>
<dbReference type="GO" id="GO:0033615">
    <property type="term" value="P:mitochondrial proton-transporting ATP synthase complex assembly"/>
    <property type="evidence" value="ECO:0007669"/>
    <property type="project" value="TreeGrafter"/>
</dbReference>
<dbReference type="OrthoDB" id="156886at2759"/>
<dbReference type="InterPro" id="IPR009724">
    <property type="entry name" value="TMEM70"/>
</dbReference>
<accession>A0A8T2SHJ9</accession>
<keyword evidence="1" id="KW-1133">Transmembrane helix</keyword>
<reference evidence="2" key="1">
    <citation type="submission" date="2021-08" db="EMBL/GenBank/DDBJ databases">
        <title>WGS assembly of Ceratopteris richardii.</title>
        <authorList>
            <person name="Marchant D.B."/>
            <person name="Chen G."/>
            <person name="Jenkins J."/>
            <person name="Shu S."/>
            <person name="Leebens-Mack J."/>
            <person name="Grimwood J."/>
            <person name="Schmutz J."/>
            <person name="Soltis P."/>
            <person name="Soltis D."/>
            <person name="Chen Z.-H."/>
        </authorList>
    </citation>
    <scope>NUCLEOTIDE SEQUENCE</scope>
    <source>
        <strain evidence="2">Whitten #5841</strain>
        <tissue evidence="2">Leaf</tissue>
    </source>
</reference>
<evidence type="ECO:0000313" key="3">
    <source>
        <dbReference type="Proteomes" id="UP000825935"/>
    </source>
</evidence>
<dbReference type="GO" id="GO:0031966">
    <property type="term" value="C:mitochondrial membrane"/>
    <property type="evidence" value="ECO:0007669"/>
    <property type="project" value="TreeGrafter"/>
</dbReference>
<keyword evidence="3" id="KW-1185">Reference proteome</keyword>
<gene>
    <name evidence="2" type="ORF">KP509_20G053400</name>
</gene>
<protein>
    <submittedName>
        <fullName evidence="2">Uncharacterized protein</fullName>
    </submittedName>
</protein>
<dbReference type="InterPro" id="IPR045325">
    <property type="entry name" value="TMEM70/TMEM186/TMEM223"/>
</dbReference>
<evidence type="ECO:0000313" key="2">
    <source>
        <dbReference type="EMBL" id="KAH7331847.1"/>
    </source>
</evidence>
<name>A0A8T2SHJ9_CERRI</name>
<proteinExistence type="predicted"/>
<organism evidence="2 3">
    <name type="scientific">Ceratopteris richardii</name>
    <name type="common">Triangle waterfern</name>
    <dbReference type="NCBI Taxonomy" id="49495"/>
    <lineage>
        <taxon>Eukaryota</taxon>
        <taxon>Viridiplantae</taxon>
        <taxon>Streptophyta</taxon>
        <taxon>Embryophyta</taxon>
        <taxon>Tracheophyta</taxon>
        <taxon>Polypodiopsida</taxon>
        <taxon>Polypodiidae</taxon>
        <taxon>Polypodiales</taxon>
        <taxon>Pteridineae</taxon>
        <taxon>Pteridaceae</taxon>
        <taxon>Parkerioideae</taxon>
        <taxon>Ceratopteris</taxon>
    </lineage>
</organism>
<dbReference type="Pfam" id="PF06979">
    <property type="entry name" value="TMEM70"/>
    <property type="match status" value="1"/>
</dbReference>
<comment type="caution">
    <text evidence="2">The sequence shown here is derived from an EMBL/GenBank/DDBJ whole genome shotgun (WGS) entry which is preliminary data.</text>
</comment>
<dbReference type="PANTHER" id="PTHR13281:SF0">
    <property type="entry name" value="TRANSMEMBRANE PROTEIN 70, MITOCHONDRIAL"/>
    <property type="match status" value="1"/>
</dbReference>
<sequence length="242" mass="27622">MRFASLVRAGIQRRCSTQQFVNISHCEPTSYLNKQYERPANLNFKGFIPFTTWHQEKRRSVEDVLFGNMQKNWASSIAAAGASTRVEANSKPKVQEPIIYRGPLSDTLRKVKFLSLTSCCLSVITGPAIVFFTSPDLSVIMKGSIATAVIMLSASTTAALHWFVGPYIHKLTWVPGSKELEVEMVTWMASYEKRTIPVEEIRPPKTNRPFVSFAVKDKFYFVDPERINNKELLRMVTFYQKR</sequence>
<feature type="transmembrane region" description="Helical" evidence="1">
    <location>
        <begin position="145"/>
        <end position="164"/>
    </location>
</feature>
<dbReference type="EMBL" id="CM035425">
    <property type="protein sequence ID" value="KAH7331847.1"/>
    <property type="molecule type" value="Genomic_DNA"/>
</dbReference>
<dbReference type="AlphaFoldDB" id="A0A8T2SHJ9"/>